<comment type="similarity">
    <text evidence="1">Belongs to the NAD(P)-dependent epimerase/dehydratase family.</text>
</comment>
<comment type="caution">
    <text evidence="3">The sequence shown here is derived from an EMBL/GenBank/DDBJ whole genome shotgun (WGS) entry which is preliminary data.</text>
</comment>
<dbReference type="Pfam" id="PF01370">
    <property type="entry name" value="Epimerase"/>
    <property type="match status" value="1"/>
</dbReference>
<dbReference type="InterPro" id="IPR001509">
    <property type="entry name" value="Epimerase_deHydtase"/>
</dbReference>
<dbReference type="EMBL" id="JAHESF010000051">
    <property type="protein sequence ID" value="MBT1700912.1"/>
    <property type="molecule type" value="Genomic_DNA"/>
</dbReference>
<keyword evidence="4" id="KW-1185">Reference proteome</keyword>
<protein>
    <submittedName>
        <fullName evidence="3">NAD(P)-dependent oxidoreductase</fullName>
    </submittedName>
</protein>
<proteinExistence type="inferred from homology"/>
<dbReference type="SUPFAM" id="SSF51735">
    <property type="entry name" value="NAD(P)-binding Rossmann-fold domains"/>
    <property type="match status" value="1"/>
</dbReference>
<dbReference type="AlphaFoldDB" id="A0AAP2GST1"/>
<dbReference type="RefSeq" id="WP_254169600.1">
    <property type="nucleotide sequence ID" value="NZ_JAHESF010000051.1"/>
</dbReference>
<evidence type="ECO:0000313" key="3">
    <source>
        <dbReference type="EMBL" id="MBT1700912.1"/>
    </source>
</evidence>
<feature type="domain" description="NAD-dependent epimerase/dehydratase" evidence="2">
    <location>
        <begin position="3"/>
        <end position="206"/>
    </location>
</feature>
<accession>A0AAP2GST1</accession>
<organism evidence="3 4">
    <name type="scientific">Chryseosolibacter histidini</name>
    <dbReference type="NCBI Taxonomy" id="2782349"/>
    <lineage>
        <taxon>Bacteria</taxon>
        <taxon>Pseudomonadati</taxon>
        <taxon>Bacteroidota</taxon>
        <taxon>Cytophagia</taxon>
        <taxon>Cytophagales</taxon>
        <taxon>Chryseotaleaceae</taxon>
        <taxon>Chryseosolibacter</taxon>
    </lineage>
</organism>
<evidence type="ECO:0000313" key="4">
    <source>
        <dbReference type="Proteomes" id="UP001319200"/>
    </source>
</evidence>
<dbReference type="PANTHER" id="PTHR43000">
    <property type="entry name" value="DTDP-D-GLUCOSE 4,6-DEHYDRATASE-RELATED"/>
    <property type="match status" value="1"/>
</dbReference>
<dbReference type="Gene3D" id="3.40.50.720">
    <property type="entry name" value="NAD(P)-binding Rossmann-like Domain"/>
    <property type="match status" value="1"/>
</dbReference>
<evidence type="ECO:0000259" key="2">
    <source>
        <dbReference type="Pfam" id="PF01370"/>
    </source>
</evidence>
<gene>
    <name evidence="3" type="ORF">KK083_28730</name>
</gene>
<dbReference type="InterPro" id="IPR036291">
    <property type="entry name" value="NAD(P)-bd_dom_sf"/>
</dbReference>
<name>A0AAP2GST1_9BACT</name>
<dbReference type="Proteomes" id="UP001319200">
    <property type="component" value="Unassembled WGS sequence"/>
</dbReference>
<sequence length="297" mass="33162">MNIVVTGAGGHLGTVITRDLILEGHNVIPVFRKAPTGNTFTFALAGDLSKEALLDKLKQKPDVIVHTAANIPLADSGAEIITENRETDTHVIRYCRDNNVLLVYTSTAYLYALDGGNAGYLTEMAPVRPSGEYYAGKLASEERIREQLPRHIILRLSSPYGPHKRHENVLIKFIRNVLRGDDLVLSGSGQKLQDFIHEDDASYMARQCIAKSAYGTFNCVYGHSVSMIELAEMLRAMVPGTRSHIRFSDREDPSEKLNIRFSNDRLKALGIAPRVSLQDGLRRLIRHFQEQPHETIS</sequence>
<evidence type="ECO:0000256" key="1">
    <source>
        <dbReference type="ARBA" id="ARBA00007637"/>
    </source>
</evidence>
<reference evidence="3 4" key="1">
    <citation type="submission" date="2021-05" db="EMBL/GenBank/DDBJ databases">
        <title>A Polyphasic approach of four new species of the genus Ohtaekwangia: Ohtaekwangia histidinii sp. nov., Ohtaekwangia cretensis sp. nov., Ohtaekwangia indiensis sp. nov., Ohtaekwangia reichenbachii sp. nov. from diverse environment.</title>
        <authorList>
            <person name="Octaviana S."/>
        </authorList>
    </citation>
    <scope>NUCLEOTIDE SEQUENCE [LARGE SCALE GENOMIC DNA]</scope>
    <source>
        <strain evidence="3 4">PWU4</strain>
    </source>
</reference>